<evidence type="ECO:0000259" key="3">
    <source>
        <dbReference type="SMART" id="SM00256"/>
    </source>
</evidence>
<dbReference type="SUPFAM" id="SSF81383">
    <property type="entry name" value="F-box domain"/>
    <property type="match status" value="1"/>
</dbReference>
<dbReference type="SMART" id="SM00256">
    <property type="entry name" value="FBOX"/>
    <property type="match status" value="1"/>
</dbReference>
<dbReference type="ExpressionAtlas" id="I1IKE6">
    <property type="expression patterns" value="baseline"/>
</dbReference>
<dbReference type="Gramene" id="KQJ87829">
    <property type="protein sequence ID" value="KQJ87829"/>
    <property type="gene ID" value="BRADI_4g13777v3"/>
</dbReference>
<feature type="domain" description="F-box" evidence="3">
    <location>
        <begin position="13"/>
        <end position="56"/>
    </location>
</feature>
<organism evidence="5">
    <name type="scientific">Brachypodium distachyon</name>
    <name type="common">Purple false brome</name>
    <name type="synonym">Trachynia distachya</name>
    <dbReference type="NCBI Taxonomy" id="15368"/>
    <lineage>
        <taxon>Eukaryota</taxon>
        <taxon>Viridiplantae</taxon>
        <taxon>Streptophyta</taxon>
        <taxon>Embryophyta</taxon>
        <taxon>Tracheophyta</taxon>
        <taxon>Spermatophyta</taxon>
        <taxon>Magnoliopsida</taxon>
        <taxon>Liliopsida</taxon>
        <taxon>Poales</taxon>
        <taxon>Poaceae</taxon>
        <taxon>BOP clade</taxon>
        <taxon>Pooideae</taxon>
        <taxon>Stipodae</taxon>
        <taxon>Brachypodieae</taxon>
        <taxon>Brachypodium</taxon>
    </lineage>
</organism>
<evidence type="ECO:0000256" key="2">
    <source>
        <dbReference type="SAM" id="MobiDB-lite"/>
    </source>
</evidence>
<feature type="compositionally biased region" description="Polar residues" evidence="2">
    <location>
        <begin position="499"/>
        <end position="511"/>
    </location>
</feature>
<dbReference type="InterPro" id="IPR001810">
    <property type="entry name" value="F-box_dom"/>
</dbReference>
<sequence length="703" mass="77048">MAARRGFDSPPALPEELLEEIFLLLPPDDPARLLRASYVCKPWNRAASSRGFRRRLHERHGAPPLLGFLHNSGDPRFVSTTASPFPLPAPDRRSWRALDCRHGRALFISVADEEARVLLVWEPVTGYHQRVPAPPAALSSDFSNAAVLCAADGCDHRGCHGGPFRVVFVCFDEELLDTFAYLYSSETGTWGEPAILSGTTFDLNQPSVLLGKSLLYFVSECASIIEYDLARHRLDLFDSPLDFEVVLDYDRLVFMLSEMGGLGAAVARDSRLILWSREPEDDADVPWVQSRVIDLAKLLPIGDLVTESSETSPKVMGFADGANTVFVGTVAGLFTIELHSQRVRKVHEDSEFSSLIPVVDFYSPCCTLGPPGSKDHGLPLSNASEGKWKEDKTLGQARELVDKGSKAIKEGNFVDAADCLSHALEIRTAHYGQLAPECASTYYKYGCALLHKARQHKADDAAFPLSNVPVSARVEQSMKNTTSKDDTGTQRPPVGTMKISPSSGKGLNSNVKDQEYETGDSKDDDNVGDSDLDLAWKMLNFARVIVEKSPNDNAMEKFKILFALADVSMGRGDFDNSLGYYFKALAILEHVVEADHPGIARLNFRICLCLAFESVSKLADAIPYCAKAISLCESRKQRLENAMKALLADEGDNASAAEGCSGKFAIEYEMEFLTDSLAKLVETLEVLERAMSTPSSATEGRVA</sequence>
<dbReference type="PANTHER" id="PTHR32133:SF305">
    <property type="entry name" value="F-BOX DOMAIN-CONTAINING PROTEIN"/>
    <property type="match status" value="1"/>
</dbReference>
<reference evidence="5" key="3">
    <citation type="submission" date="2018-08" db="UniProtKB">
        <authorList>
            <consortium name="EnsemblPlants"/>
        </authorList>
    </citation>
    <scope>IDENTIFICATION</scope>
    <source>
        <strain evidence="5">cv. Bd21</strain>
    </source>
</reference>
<gene>
    <name evidence="5" type="primary">LOC100826997</name>
    <name evidence="4" type="ORF">BRADI_4g13777v3</name>
</gene>
<evidence type="ECO:0000313" key="6">
    <source>
        <dbReference type="Proteomes" id="UP000008810"/>
    </source>
</evidence>
<dbReference type="SUPFAM" id="SSF48452">
    <property type="entry name" value="TPR-like"/>
    <property type="match status" value="1"/>
</dbReference>
<feature type="compositionally biased region" description="Basic and acidic residues" evidence="2">
    <location>
        <begin position="512"/>
        <end position="525"/>
    </location>
</feature>
<dbReference type="InterPro" id="IPR011990">
    <property type="entry name" value="TPR-like_helical_dom_sf"/>
</dbReference>
<feature type="coiled-coil region" evidence="1">
    <location>
        <begin position="629"/>
        <end position="690"/>
    </location>
</feature>
<reference evidence="4" key="2">
    <citation type="submission" date="2017-06" db="EMBL/GenBank/DDBJ databases">
        <title>WGS assembly of Brachypodium distachyon.</title>
        <authorList>
            <consortium name="The International Brachypodium Initiative"/>
            <person name="Lucas S."/>
            <person name="Harmon-Smith M."/>
            <person name="Lail K."/>
            <person name="Tice H."/>
            <person name="Grimwood J."/>
            <person name="Bruce D."/>
            <person name="Barry K."/>
            <person name="Shu S."/>
            <person name="Lindquist E."/>
            <person name="Wang M."/>
            <person name="Pitluck S."/>
            <person name="Vogel J.P."/>
            <person name="Garvin D.F."/>
            <person name="Mockler T.C."/>
            <person name="Schmutz J."/>
            <person name="Rokhsar D."/>
            <person name="Bevan M.W."/>
        </authorList>
    </citation>
    <scope>NUCLEOTIDE SEQUENCE</scope>
    <source>
        <strain evidence="4">Bd21</strain>
    </source>
</reference>
<dbReference type="FunCoup" id="I1IKE6">
    <property type="interactions" value="122"/>
</dbReference>
<dbReference type="PANTHER" id="PTHR32133">
    <property type="entry name" value="OS07G0120400 PROTEIN"/>
    <property type="match status" value="1"/>
</dbReference>
<reference evidence="4 5" key="1">
    <citation type="journal article" date="2010" name="Nature">
        <title>Genome sequencing and analysis of the model grass Brachypodium distachyon.</title>
        <authorList>
            <consortium name="International Brachypodium Initiative"/>
        </authorList>
    </citation>
    <scope>NUCLEOTIDE SEQUENCE [LARGE SCALE GENOMIC DNA]</scope>
    <source>
        <strain evidence="4 5">Bd21</strain>
    </source>
</reference>
<dbReference type="EMBL" id="CM000883">
    <property type="protein sequence ID" value="KQJ87829.1"/>
    <property type="molecule type" value="Genomic_DNA"/>
</dbReference>
<dbReference type="EnsemblPlants" id="KQJ87829">
    <property type="protein sequence ID" value="KQJ87829"/>
    <property type="gene ID" value="BRADI_4g13777v3"/>
</dbReference>
<dbReference type="Proteomes" id="UP000008810">
    <property type="component" value="Chromosome 4"/>
</dbReference>
<dbReference type="STRING" id="15368.I1IKE6"/>
<dbReference type="InterPro" id="IPR036047">
    <property type="entry name" value="F-box-like_dom_sf"/>
</dbReference>
<dbReference type="Gene3D" id="1.25.40.10">
    <property type="entry name" value="Tetratricopeptide repeat domain"/>
    <property type="match status" value="2"/>
</dbReference>
<dbReference type="Gene3D" id="1.20.1280.50">
    <property type="match status" value="1"/>
</dbReference>
<dbReference type="AlphaFoldDB" id="I1IKE6"/>
<keyword evidence="6" id="KW-1185">Reference proteome</keyword>
<evidence type="ECO:0000256" key="1">
    <source>
        <dbReference type="SAM" id="Coils"/>
    </source>
</evidence>
<feature type="region of interest" description="Disordered" evidence="2">
    <location>
        <begin position="475"/>
        <end position="527"/>
    </location>
</feature>
<evidence type="ECO:0000313" key="4">
    <source>
        <dbReference type="EMBL" id="KQJ87829.1"/>
    </source>
</evidence>
<dbReference type="RefSeq" id="XP_010237559.1">
    <property type="nucleotide sequence ID" value="XM_010239257.3"/>
</dbReference>
<dbReference type="InterPro" id="IPR056594">
    <property type="entry name" value="AT5G49610-like_b-prop"/>
</dbReference>
<dbReference type="OrthoDB" id="5587616at2759"/>
<evidence type="ECO:0000313" key="5">
    <source>
        <dbReference type="EnsemblPlants" id="KQJ87829"/>
    </source>
</evidence>
<dbReference type="SMART" id="SM00028">
    <property type="entry name" value="TPR"/>
    <property type="match status" value="3"/>
</dbReference>
<dbReference type="Pfam" id="PF12937">
    <property type="entry name" value="F-box-like"/>
    <property type="match status" value="1"/>
</dbReference>
<dbReference type="InterPro" id="IPR019734">
    <property type="entry name" value="TPR_rpt"/>
</dbReference>
<proteinExistence type="predicted"/>
<accession>I1IKE6</accession>
<dbReference type="GeneID" id="100826997"/>
<name>I1IKE6_BRADI</name>
<protein>
    <recommendedName>
        <fullName evidence="3">F-box domain-containing protein</fullName>
    </recommendedName>
</protein>
<dbReference type="KEGG" id="bdi:100826997"/>
<keyword evidence="1" id="KW-0175">Coiled coil</keyword>
<dbReference type="Pfam" id="PF23635">
    <property type="entry name" value="Beta-prop_AT5G49610-like"/>
    <property type="match status" value="1"/>
</dbReference>